<reference evidence="8" key="1">
    <citation type="submission" date="2018-05" db="EMBL/GenBank/DDBJ databases">
        <authorList>
            <person name="Lanie J.A."/>
            <person name="Ng W.-L."/>
            <person name="Kazmierczak K.M."/>
            <person name="Andrzejewski T.M."/>
            <person name="Davidsen T.M."/>
            <person name="Wayne K.J."/>
            <person name="Tettelin H."/>
            <person name="Glass J.I."/>
            <person name="Rusch D."/>
            <person name="Podicherti R."/>
            <person name="Tsui H.-C.T."/>
            <person name="Winkler M.E."/>
        </authorList>
    </citation>
    <scope>NUCLEOTIDE SEQUENCE</scope>
</reference>
<dbReference type="FunFam" id="3.40.50.300:FF:000016">
    <property type="entry name" value="Oligopeptide ABC transporter ATP-binding component"/>
    <property type="match status" value="1"/>
</dbReference>
<dbReference type="PANTHER" id="PTHR43297">
    <property type="entry name" value="OLIGOPEPTIDE TRANSPORT ATP-BINDING PROTEIN APPD"/>
    <property type="match status" value="1"/>
</dbReference>
<evidence type="ECO:0000256" key="1">
    <source>
        <dbReference type="ARBA" id="ARBA00004202"/>
    </source>
</evidence>
<protein>
    <recommendedName>
        <fullName evidence="7">ABC transporter domain-containing protein</fullName>
    </recommendedName>
</protein>
<dbReference type="Gene3D" id="3.40.50.300">
    <property type="entry name" value="P-loop containing nucleotide triphosphate hydrolases"/>
    <property type="match status" value="1"/>
</dbReference>
<dbReference type="Pfam" id="PF00005">
    <property type="entry name" value="ABC_tran"/>
    <property type="match status" value="1"/>
</dbReference>
<evidence type="ECO:0000256" key="3">
    <source>
        <dbReference type="ARBA" id="ARBA00022475"/>
    </source>
</evidence>
<accession>A0A382A780</accession>
<dbReference type="GO" id="GO:0016887">
    <property type="term" value="F:ATP hydrolysis activity"/>
    <property type="evidence" value="ECO:0007669"/>
    <property type="project" value="InterPro"/>
</dbReference>
<sequence>MSVVLNKKESTVLCVEGLTVDFDVKGKSVNILSEISFDLRSGETLGIIGESGCGKSMTALALLRMIPSPPGRITGGKVLLNDENLLTATKNRINSIRGKEISMIFQEPMSSLNPVYTVGNQIVETIRRHKVISRSEALEEAVELLRMVQIPAPDRRINEYPHQLSGGMRQRVMIAMALACSPKVLIADEPTTALDVTVQAQIFDLLKEIQEQNGTSIILITHDFSAVTEMADRVLVMYAGHKIEEGTLRQITDEAKHPYTQGLLRSMPEIKSDPKEYREPLPEIPGAVPDLINRQEGCPFGPRCSFAMAKCLQMPQSYALGENRSVKCWLTQQENAA</sequence>
<keyword evidence="2" id="KW-0813">Transport</keyword>
<proteinExistence type="predicted"/>
<keyword evidence="6" id="KW-0472">Membrane</keyword>
<dbReference type="AlphaFoldDB" id="A0A382A780"/>
<dbReference type="EMBL" id="UINC01024191">
    <property type="protein sequence ID" value="SVA97350.1"/>
    <property type="molecule type" value="Genomic_DNA"/>
</dbReference>
<dbReference type="NCBIfam" id="TIGR01727">
    <property type="entry name" value="oligo_HPY"/>
    <property type="match status" value="1"/>
</dbReference>
<keyword evidence="4" id="KW-0547">Nucleotide-binding</keyword>
<dbReference type="SUPFAM" id="SSF52540">
    <property type="entry name" value="P-loop containing nucleoside triphosphate hydrolases"/>
    <property type="match status" value="1"/>
</dbReference>
<dbReference type="InterPro" id="IPR027417">
    <property type="entry name" value="P-loop_NTPase"/>
</dbReference>
<keyword evidence="5" id="KW-0067">ATP-binding</keyword>
<dbReference type="GO" id="GO:0005524">
    <property type="term" value="F:ATP binding"/>
    <property type="evidence" value="ECO:0007669"/>
    <property type="project" value="UniProtKB-KW"/>
</dbReference>
<evidence type="ECO:0000256" key="4">
    <source>
        <dbReference type="ARBA" id="ARBA00022741"/>
    </source>
</evidence>
<dbReference type="PROSITE" id="PS50893">
    <property type="entry name" value="ABC_TRANSPORTER_2"/>
    <property type="match status" value="1"/>
</dbReference>
<organism evidence="8">
    <name type="scientific">marine metagenome</name>
    <dbReference type="NCBI Taxonomy" id="408172"/>
    <lineage>
        <taxon>unclassified sequences</taxon>
        <taxon>metagenomes</taxon>
        <taxon>ecological metagenomes</taxon>
    </lineage>
</organism>
<dbReference type="PANTHER" id="PTHR43297:SF2">
    <property type="entry name" value="DIPEPTIDE TRANSPORT ATP-BINDING PROTEIN DPPD"/>
    <property type="match status" value="1"/>
</dbReference>
<dbReference type="InterPro" id="IPR003439">
    <property type="entry name" value="ABC_transporter-like_ATP-bd"/>
</dbReference>
<dbReference type="InterPro" id="IPR003593">
    <property type="entry name" value="AAA+_ATPase"/>
</dbReference>
<evidence type="ECO:0000256" key="2">
    <source>
        <dbReference type="ARBA" id="ARBA00022448"/>
    </source>
</evidence>
<evidence type="ECO:0000256" key="6">
    <source>
        <dbReference type="ARBA" id="ARBA00023136"/>
    </source>
</evidence>
<dbReference type="SMART" id="SM00382">
    <property type="entry name" value="AAA"/>
    <property type="match status" value="1"/>
</dbReference>
<dbReference type="Pfam" id="PF08352">
    <property type="entry name" value="oligo_HPY"/>
    <property type="match status" value="1"/>
</dbReference>
<comment type="subcellular location">
    <subcellularLocation>
        <location evidence="1">Cell membrane</location>
        <topology evidence="1">Peripheral membrane protein</topology>
    </subcellularLocation>
</comment>
<name>A0A382A780_9ZZZZ</name>
<dbReference type="PROSITE" id="PS00211">
    <property type="entry name" value="ABC_TRANSPORTER_1"/>
    <property type="match status" value="1"/>
</dbReference>
<dbReference type="GO" id="GO:0005886">
    <property type="term" value="C:plasma membrane"/>
    <property type="evidence" value="ECO:0007669"/>
    <property type="project" value="UniProtKB-SubCell"/>
</dbReference>
<dbReference type="InterPro" id="IPR013563">
    <property type="entry name" value="Oligopep_ABC_C"/>
</dbReference>
<evidence type="ECO:0000259" key="7">
    <source>
        <dbReference type="PROSITE" id="PS50893"/>
    </source>
</evidence>
<feature type="domain" description="ABC transporter" evidence="7">
    <location>
        <begin position="15"/>
        <end position="264"/>
    </location>
</feature>
<keyword evidence="3" id="KW-1003">Cell membrane</keyword>
<gene>
    <name evidence="8" type="ORF">METZ01_LOCUS150204</name>
</gene>
<dbReference type="InterPro" id="IPR050388">
    <property type="entry name" value="ABC_Ni/Peptide_Import"/>
</dbReference>
<dbReference type="GO" id="GO:0015833">
    <property type="term" value="P:peptide transport"/>
    <property type="evidence" value="ECO:0007669"/>
    <property type="project" value="InterPro"/>
</dbReference>
<dbReference type="CDD" id="cd03257">
    <property type="entry name" value="ABC_NikE_OppD_transporters"/>
    <property type="match status" value="1"/>
</dbReference>
<dbReference type="InterPro" id="IPR017871">
    <property type="entry name" value="ABC_transporter-like_CS"/>
</dbReference>
<evidence type="ECO:0000313" key="8">
    <source>
        <dbReference type="EMBL" id="SVA97350.1"/>
    </source>
</evidence>
<evidence type="ECO:0000256" key="5">
    <source>
        <dbReference type="ARBA" id="ARBA00022840"/>
    </source>
</evidence>